<reference evidence="2 3" key="1">
    <citation type="submission" date="2013-11" db="EMBL/GenBank/DDBJ databases">
        <title>The Genome Sequence of Phytophthora parasitica CJ01A1.</title>
        <authorList>
            <consortium name="The Broad Institute Genomics Platform"/>
            <person name="Russ C."/>
            <person name="Tyler B."/>
            <person name="Panabieres F."/>
            <person name="Shan W."/>
            <person name="Tripathy S."/>
            <person name="Grunwald N."/>
            <person name="Machado M."/>
            <person name="Johnson C.S."/>
            <person name="Walker B."/>
            <person name="Young S.K."/>
            <person name="Zeng Q."/>
            <person name="Gargeya S."/>
            <person name="Fitzgerald M."/>
            <person name="Haas B."/>
            <person name="Abouelleil A."/>
            <person name="Allen A.W."/>
            <person name="Alvarado L."/>
            <person name="Arachchi H.M."/>
            <person name="Berlin A.M."/>
            <person name="Chapman S.B."/>
            <person name="Gainer-Dewar J."/>
            <person name="Goldberg J."/>
            <person name="Griggs A."/>
            <person name="Gujja S."/>
            <person name="Hansen M."/>
            <person name="Howarth C."/>
            <person name="Imamovic A."/>
            <person name="Ireland A."/>
            <person name="Larimer J."/>
            <person name="McCowan C."/>
            <person name="Murphy C."/>
            <person name="Pearson M."/>
            <person name="Poon T.W."/>
            <person name="Priest M."/>
            <person name="Roberts A."/>
            <person name="Saif S."/>
            <person name="Shea T."/>
            <person name="Sisk P."/>
            <person name="Sykes S."/>
            <person name="Wortman J."/>
            <person name="Nusbaum C."/>
            <person name="Birren B."/>
        </authorList>
    </citation>
    <scope>NUCLEOTIDE SEQUENCE [LARGE SCALE GENOMIC DNA]</scope>
    <source>
        <strain evidence="2 3">CJ01A1</strain>
    </source>
</reference>
<comment type="caution">
    <text evidence="2">The sequence shown here is derived from an EMBL/GenBank/DDBJ whole genome shotgun (WGS) entry which is preliminary data.</text>
</comment>
<organism evidence="2 3">
    <name type="scientific">Phytophthora nicotianae CJ01A1</name>
    <dbReference type="NCBI Taxonomy" id="1317063"/>
    <lineage>
        <taxon>Eukaryota</taxon>
        <taxon>Sar</taxon>
        <taxon>Stramenopiles</taxon>
        <taxon>Oomycota</taxon>
        <taxon>Peronosporomycetes</taxon>
        <taxon>Peronosporales</taxon>
        <taxon>Peronosporaceae</taxon>
        <taxon>Phytophthora</taxon>
    </lineage>
</organism>
<dbReference type="PANTHER" id="PTHR46599">
    <property type="entry name" value="PIGGYBAC TRANSPOSABLE ELEMENT-DERIVED PROTEIN 4"/>
    <property type="match status" value="1"/>
</dbReference>
<accession>W2X2P6</accession>
<dbReference type="PANTHER" id="PTHR46599:SF3">
    <property type="entry name" value="PIGGYBAC TRANSPOSABLE ELEMENT-DERIVED PROTEIN 4"/>
    <property type="match status" value="1"/>
</dbReference>
<evidence type="ECO:0000313" key="2">
    <source>
        <dbReference type="EMBL" id="ETP16658.1"/>
    </source>
</evidence>
<feature type="region of interest" description="Disordered" evidence="1">
    <location>
        <begin position="190"/>
        <end position="218"/>
    </location>
</feature>
<gene>
    <name evidence="2" type="ORF">F441_08777</name>
</gene>
<evidence type="ECO:0008006" key="4">
    <source>
        <dbReference type="Google" id="ProtNLM"/>
    </source>
</evidence>
<evidence type="ECO:0000313" key="3">
    <source>
        <dbReference type="Proteomes" id="UP000018958"/>
    </source>
</evidence>
<dbReference type="EMBL" id="ANIX01001762">
    <property type="protein sequence ID" value="ETP16658.1"/>
    <property type="molecule type" value="Genomic_DNA"/>
</dbReference>
<dbReference type="Proteomes" id="UP000018958">
    <property type="component" value="Unassembled WGS sequence"/>
</dbReference>
<protein>
    <recommendedName>
        <fullName evidence="4">PiggyBac transposable element-derived protein domain-containing protein</fullName>
    </recommendedName>
</protein>
<sequence>MSSILEYSLQLAIKYKKYYKSLFLGLIDLVIVNAYITQNAARAAAGLQKLSHVKFMKQLHLELCQLREEDWDALLRDDGQATPTQSPAAGSGRRAVHLPLKNEKMRPGNDGKGQKRCVRACKSVLLDEGYFWNDRKRHVNVLQLLQAQGEGKDAAEQPTSAASIPVRQGASYAQWSRDVLLRTVAQGVAERHAAPSQHEQASRAHPGRGLRGRGPVVK</sequence>
<dbReference type="AlphaFoldDB" id="W2X2P6"/>
<proteinExistence type="predicted"/>
<feature type="region of interest" description="Disordered" evidence="1">
    <location>
        <begin position="78"/>
        <end position="97"/>
    </location>
</feature>
<evidence type="ECO:0000256" key="1">
    <source>
        <dbReference type="SAM" id="MobiDB-lite"/>
    </source>
</evidence>
<name>W2X2P6_PHYNI</name>